<keyword evidence="3 5" id="KW-0732">Signal</keyword>
<accession>A0ABN7TEZ1</accession>
<evidence type="ECO:0000256" key="5">
    <source>
        <dbReference type="SAM" id="SignalP"/>
    </source>
</evidence>
<dbReference type="SUPFAM" id="SSF49842">
    <property type="entry name" value="TNF-like"/>
    <property type="match status" value="1"/>
</dbReference>
<reference evidence="7 8" key="1">
    <citation type="submission" date="2021-04" db="EMBL/GenBank/DDBJ databases">
        <authorList>
            <person name="Bliznina A."/>
        </authorList>
    </citation>
    <scope>NUCLEOTIDE SEQUENCE [LARGE SCALE GENOMIC DNA]</scope>
</reference>
<dbReference type="PANTHER" id="PTHR22923:SF116">
    <property type="entry name" value="C1Q DOMAIN-CONTAINING PROTEIN"/>
    <property type="match status" value="1"/>
</dbReference>
<evidence type="ECO:0000256" key="2">
    <source>
        <dbReference type="ARBA" id="ARBA00022525"/>
    </source>
</evidence>
<evidence type="ECO:0000256" key="3">
    <source>
        <dbReference type="ARBA" id="ARBA00022729"/>
    </source>
</evidence>
<organism evidence="7 8">
    <name type="scientific">Oikopleura dioica</name>
    <name type="common">Tunicate</name>
    <dbReference type="NCBI Taxonomy" id="34765"/>
    <lineage>
        <taxon>Eukaryota</taxon>
        <taxon>Metazoa</taxon>
        <taxon>Chordata</taxon>
        <taxon>Tunicata</taxon>
        <taxon>Appendicularia</taxon>
        <taxon>Copelata</taxon>
        <taxon>Oikopleuridae</taxon>
        <taxon>Oikopleura</taxon>
    </lineage>
</organism>
<feature type="chain" id="PRO_5046609605" evidence="5">
    <location>
        <begin position="16"/>
        <end position="265"/>
    </location>
</feature>
<feature type="coiled-coil region" evidence="4">
    <location>
        <begin position="43"/>
        <end position="70"/>
    </location>
</feature>
<proteinExistence type="predicted"/>
<dbReference type="InterPro" id="IPR050822">
    <property type="entry name" value="Cerebellin_Synaptic_Org"/>
</dbReference>
<evidence type="ECO:0000313" key="7">
    <source>
        <dbReference type="EMBL" id="CAG5114112.1"/>
    </source>
</evidence>
<gene>
    <name evidence="7" type="ORF">OKIOD_LOCUS16947</name>
</gene>
<evidence type="ECO:0000313" key="8">
    <source>
        <dbReference type="Proteomes" id="UP001158576"/>
    </source>
</evidence>
<dbReference type="InterPro" id="IPR001073">
    <property type="entry name" value="C1q_dom"/>
</dbReference>
<evidence type="ECO:0000259" key="6">
    <source>
        <dbReference type="SMART" id="SM00110"/>
    </source>
</evidence>
<dbReference type="PANTHER" id="PTHR22923">
    <property type="entry name" value="CEREBELLIN-RELATED"/>
    <property type="match status" value="1"/>
</dbReference>
<keyword evidence="2" id="KW-0964">Secreted</keyword>
<comment type="subcellular location">
    <subcellularLocation>
        <location evidence="1">Secreted</location>
    </subcellularLocation>
</comment>
<dbReference type="Pfam" id="PF00386">
    <property type="entry name" value="C1q"/>
    <property type="match status" value="1"/>
</dbReference>
<dbReference type="SMART" id="SM00110">
    <property type="entry name" value="C1Q"/>
    <property type="match status" value="1"/>
</dbReference>
<dbReference type="Gene3D" id="2.60.120.40">
    <property type="match status" value="1"/>
</dbReference>
<evidence type="ECO:0000256" key="4">
    <source>
        <dbReference type="SAM" id="Coils"/>
    </source>
</evidence>
<feature type="domain" description="C1q" evidence="6">
    <location>
        <begin position="130"/>
        <end position="264"/>
    </location>
</feature>
<sequence length="265" mass="29907">MLVPIFLSFFELTAGNQCMLCDIVENSPLGLSPSSKDIDQLLLHHVLVKINQLENTINRIQENQRSEKKSKSSQPRISVVEDKILSAFSSQIKITRLEKEVASVSDNLNQMNLTAIDSLLNFQEKISESVRKLNEKVGWEYSRAEKWIGRHGVIVFGKQLLDTTDGAYDKNTGQFVAQVPGMYFVAISFGVTKKIWYVHLRKNGAYMGSVQKDYNQGLESAVTMHALLNLEVGDVVDVFCSNVDIEFRADYNSAKFTGFLVHQQH</sequence>
<evidence type="ECO:0000256" key="1">
    <source>
        <dbReference type="ARBA" id="ARBA00004613"/>
    </source>
</evidence>
<feature type="signal peptide" evidence="5">
    <location>
        <begin position="1"/>
        <end position="15"/>
    </location>
</feature>
<dbReference type="Proteomes" id="UP001158576">
    <property type="component" value="Chromosome 2"/>
</dbReference>
<keyword evidence="4" id="KW-0175">Coiled coil</keyword>
<protein>
    <submittedName>
        <fullName evidence="7">Oidioi.mRNA.OKI2018_I69.chr2.g8182.t1.cds</fullName>
    </submittedName>
</protein>
<dbReference type="EMBL" id="OU015567">
    <property type="protein sequence ID" value="CAG5114112.1"/>
    <property type="molecule type" value="Genomic_DNA"/>
</dbReference>
<keyword evidence="8" id="KW-1185">Reference proteome</keyword>
<dbReference type="InterPro" id="IPR008983">
    <property type="entry name" value="Tumour_necrosis_fac-like_dom"/>
</dbReference>
<name>A0ABN7TEZ1_OIKDI</name>